<dbReference type="InterPro" id="IPR016940">
    <property type="entry name" value="ComGC"/>
</dbReference>
<comment type="function">
    <text evidence="10">Required for transformation and DNA binding.</text>
</comment>
<organism evidence="11 12">
    <name type="scientific">Aciduricibacillus chroicocephali</name>
    <dbReference type="NCBI Taxonomy" id="3054939"/>
    <lineage>
        <taxon>Bacteria</taxon>
        <taxon>Bacillati</taxon>
        <taxon>Bacillota</taxon>
        <taxon>Bacilli</taxon>
        <taxon>Bacillales</taxon>
        <taxon>Bacillaceae</taxon>
        <taxon>Aciduricibacillus</taxon>
    </lineage>
</organism>
<gene>
    <name evidence="11" type="primary">comGC</name>
    <name evidence="11" type="ORF">QR721_07765</name>
</gene>
<keyword evidence="8 10" id="KW-0178">Competence</keyword>
<reference evidence="11" key="1">
    <citation type="submission" date="2023-06" db="EMBL/GenBank/DDBJ databases">
        <title>A Treasure from Seagulls: Isolation and Description of Aciduricobacillus qingdaonensis gen. nov., sp. nov., a Rare Obligately Uric Acid-utilizing Member in the Family Bacillaceae.</title>
        <authorList>
            <person name="Liu W."/>
            <person name="Wang B."/>
        </authorList>
    </citation>
    <scope>NUCLEOTIDE SEQUENCE</scope>
    <source>
        <strain evidence="11">44XB</strain>
    </source>
</reference>
<evidence type="ECO:0000256" key="1">
    <source>
        <dbReference type="ARBA" id="ARBA00004162"/>
    </source>
</evidence>
<evidence type="ECO:0000256" key="7">
    <source>
        <dbReference type="ARBA" id="ARBA00023136"/>
    </source>
</evidence>
<dbReference type="Proteomes" id="UP001180087">
    <property type="component" value="Chromosome"/>
</dbReference>
<evidence type="ECO:0000256" key="3">
    <source>
        <dbReference type="ARBA" id="ARBA00022475"/>
    </source>
</evidence>
<feature type="transmembrane region" description="Helical" evidence="10">
    <location>
        <begin position="7"/>
        <end position="28"/>
    </location>
</feature>
<dbReference type="PROSITE" id="PS00409">
    <property type="entry name" value="PROKAR_NTER_METHYL"/>
    <property type="match status" value="1"/>
</dbReference>
<dbReference type="NCBIfam" id="NF040999">
    <property type="entry name" value="pilin_ComGC"/>
    <property type="match status" value="1"/>
</dbReference>
<evidence type="ECO:0000256" key="8">
    <source>
        <dbReference type="ARBA" id="ARBA00023287"/>
    </source>
</evidence>
<keyword evidence="12" id="KW-1185">Reference proteome</keyword>
<keyword evidence="10" id="KW-0813">Transport</keyword>
<keyword evidence="5 10" id="KW-0812">Transmembrane</keyword>
<dbReference type="InterPro" id="IPR045584">
    <property type="entry name" value="Pilin-like"/>
</dbReference>
<evidence type="ECO:0000256" key="10">
    <source>
        <dbReference type="PIRNR" id="PIRNR029928"/>
    </source>
</evidence>
<evidence type="ECO:0000313" key="11">
    <source>
        <dbReference type="EMBL" id="WLV26029.1"/>
    </source>
</evidence>
<dbReference type="InterPro" id="IPR012902">
    <property type="entry name" value="N_methyl_site"/>
</dbReference>
<keyword evidence="3 10" id="KW-1003">Cell membrane</keyword>
<evidence type="ECO:0000256" key="9">
    <source>
        <dbReference type="ARBA" id="ARBA00043982"/>
    </source>
</evidence>
<dbReference type="PIRSF" id="PIRSF029928">
    <property type="entry name" value="Late_competence_ComGC"/>
    <property type="match status" value="1"/>
</dbReference>
<proteinExistence type="inferred from homology"/>
<dbReference type="NCBIfam" id="TIGR02532">
    <property type="entry name" value="IV_pilin_GFxxxE"/>
    <property type="match status" value="1"/>
</dbReference>
<comment type="subcellular location">
    <subcellularLocation>
        <location evidence="1">Cell membrane</location>
        <topology evidence="1">Single-pass membrane protein</topology>
    </subcellularLocation>
    <subcellularLocation>
        <location evidence="2">Cell surface</location>
    </subcellularLocation>
</comment>
<keyword evidence="6 10" id="KW-1133">Transmembrane helix</keyword>
<protein>
    <recommendedName>
        <fullName evidence="10">ComG operon protein 3</fullName>
    </recommendedName>
</protein>
<comment type="subunit">
    <text evidence="10">Homodimer.</text>
</comment>
<dbReference type="SUPFAM" id="SSF54523">
    <property type="entry name" value="Pili subunits"/>
    <property type="match status" value="1"/>
</dbReference>
<dbReference type="Gene3D" id="3.30.700.10">
    <property type="entry name" value="Glycoprotein, Type 4 Pilin"/>
    <property type="match status" value="1"/>
</dbReference>
<evidence type="ECO:0000256" key="6">
    <source>
        <dbReference type="ARBA" id="ARBA00022989"/>
    </source>
</evidence>
<accession>A0ABY9KZE4</accession>
<evidence type="ECO:0000313" key="12">
    <source>
        <dbReference type="Proteomes" id="UP001180087"/>
    </source>
</evidence>
<comment type="similarity">
    <text evidence="9 10">Belongs to the ComGC family.</text>
</comment>
<evidence type="ECO:0000256" key="5">
    <source>
        <dbReference type="ARBA" id="ARBA00022692"/>
    </source>
</evidence>
<keyword evidence="4" id="KW-0488">Methylation</keyword>
<name>A0ABY9KZE4_9BACI</name>
<keyword evidence="7 10" id="KW-0472">Membrane</keyword>
<dbReference type="Pfam" id="PF07963">
    <property type="entry name" value="N_methyl"/>
    <property type="match status" value="1"/>
</dbReference>
<evidence type="ECO:0000256" key="4">
    <source>
        <dbReference type="ARBA" id="ARBA00022481"/>
    </source>
</evidence>
<sequence>MRKGEKGFTLIEMLIVLLIIAVLILLIIPNLAGKSKEVNKKGCMALKSMVQSQVTAYELAEGKFPANLDELVSGGYIEKDQKSCSSKQTLQYDSTTGKVTVSEKP</sequence>
<evidence type="ECO:0000256" key="2">
    <source>
        <dbReference type="ARBA" id="ARBA00004241"/>
    </source>
</evidence>
<dbReference type="EMBL" id="CP129113">
    <property type="protein sequence ID" value="WLV26029.1"/>
    <property type="molecule type" value="Genomic_DNA"/>
</dbReference>